<sequence length="333" mass="35720">MQLSLDEAYALSRDVLLSNGMNEQHAAAVARSVVAGQRDECHSHGMYRLLVCVKGMRSGKVSGDAVPEIHDIAPGIVRVDAKSGFSQVAFDVATPVLVRKARECGIAALSINNCYHFSALWQEVEALAEHGVAAIAMTPSHSYVAPAGGKKPLFGTNPFAFAWPRPGTPPFVFDFATSVAARGEIELAHRKGEKIPDGWALDRDGHPTNDPQEALQGAMLPFGLHKGSALSAMIELLAGPLLGDLMSFESQARDGGIGITPIHGELIIAFSPDRFAGGDAQENHARAELLLQHIVGQGARLPSQRRFAARIKSFEEGVRLDESLYQEICALRA</sequence>
<name>A0A158HIH4_9BURK</name>
<evidence type="ECO:0000313" key="3">
    <source>
        <dbReference type="EMBL" id="SAL44174.1"/>
    </source>
</evidence>
<reference evidence="3" key="1">
    <citation type="submission" date="2016-01" db="EMBL/GenBank/DDBJ databases">
        <authorList>
            <person name="Peeters C."/>
        </authorList>
    </citation>
    <scope>NUCLEOTIDE SEQUENCE [LARGE SCALE GENOMIC DNA]</scope>
    <source>
        <strain evidence="3">LMG 29317</strain>
    </source>
</reference>
<comment type="caution">
    <text evidence="3">The sequence shown here is derived from an EMBL/GenBank/DDBJ whole genome shotgun (WGS) entry which is preliminary data.</text>
</comment>
<keyword evidence="2" id="KW-0560">Oxidoreductase</keyword>
<protein>
    <submittedName>
        <fullName evidence="3">Malate/L-lactate dehydrogenase</fullName>
    </submittedName>
</protein>
<dbReference type="InterPro" id="IPR043143">
    <property type="entry name" value="Mal/L-sulf/L-lact_DH-like_NADP"/>
</dbReference>
<dbReference type="PANTHER" id="PTHR11091">
    <property type="entry name" value="OXIDOREDUCTASE-RELATED"/>
    <property type="match status" value="1"/>
</dbReference>
<organism evidence="3 4">
    <name type="scientific">Caballeronia arvi</name>
    <dbReference type="NCBI Taxonomy" id="1777135"/>
    <lineage>
        <taxon>Bacteria</taxon>
        <taxon>Pseudomonadati</taxon>
        <taxon>Pseudomonadota</taxon>
        <taxon>Betaproteobacteria</taxon>
        <taxon>Burkholderiales</taxon>
        <taxon>Burkholderiaceae</taxon>
        <taxon>Caballeronia</taxon>
    </lineage>
</organism>
<comment type="similarity">
    <text evidence="1">Belongs to the LDH2/MDH2 oxidoreductase family.</text>
</comment>
<dbReference type="PANTHER" id="PTHR11091:SF0">
    <property type="entry name" value="MALATE DEHYDROGENASE"/>
    <property type="match status" value="1"/>
</dbReference>
<dbReference type="SUPFAM" id="SSF89733">
    <property type="entry name" value="L-sulfolactate dehydrogenase-like"/>
    <property type="match status" value="1"/>
</dbReference>
<evidence type="ECO:0000256" key="2">
    <source>
        <dbReference type="ARBA" id="ARBA00023002"/>
    </source>
</evidence>
<proteinExistence type="inferred from homology"/>
<dbReference type="InterPro" id="IPR043144">
    <property type="entry name" value="Mal/L-sulf/L-lact_DH-like_ah"/>
</dbReference>
<dbReference type="AlphaFoldDB" id="A0A158HIH4"/>
<dbReference type="Proteomes" id="UP000055019">
    <property type="component" value="Unassembled WGS sequence"/>
</dbReference>
<dbReference type="Pfam" id="PF02615">
    <property type="entry name" value="Ldh_2"/>
    <property type="match status" value="1"/>
</dbReference>
<dbReference type="Gene3D" id="3.30.1370.60">
    <property type="entry name" value="Hypothetical oxidoreductase yiak, domain 2"/>
    <property type="match status" value="1"/>
</dbReference>
<dbReference type="InterPro" id="IPR036111">
    <property type="entry name" value="Mal/L-sulfo/L-lacto_DH-like_sf"/>
</dbReference>
<evidence type="ECO:0000256" key="1">
    <source>
        <dbReference type="ARBA" id="ARBA00006056"/>
    </source>
</evidence>
<dbReference type="Gene3D" id="1.10.1530.10">
    <property type="match status" value="1"/>
</dbReference>
<keyword evidence="4" id="KW-1185">Reference proteome</keyword>
<dbReference type="InterPro" id="IPR003767">
    <property type="entry name" value="Malate/L-lactate_DH-like"/>
</dbReference>
<gene>
    <name evidence="3" type="ORF">AWB74_01838</name>
</gene>
<accession>A0A158HIH4</accession>
<dbReference type="GO" id="GO:0016491">
    <property type="term" value="F:oxidoreductase activity"/>
    <property type="evidence" value="ECO:0007669"/>
    <property type="project" value="UniProtKB-KW"/>
</dbReference>
<dbReference type="EMBL" id="FCOM02000006">
    <property type="protein sequence ID" value="SAL44174.1"/>
    <property type="molecule type" value="Genomic_DNA"/>
</dbReference>
<evidence type="ECO:0000313" key="4">
    <source>
        <dbReference type="Proteomes" id="UP000055019"/>
    </source>
</evidence>